<dbReference type="Proteomes" id="UP001527099">
    <property type="component" value="Unassembled WGS sequence"/>
</dbReference>
<sequence length="111" mass="12893">MKVRVKLALFLGIPILLLLLWFLKGYFFGYQINVWYKDSISKEEAESHIVTIDNTDHSCEKGTAFHTNNYMCLINIKSNPITVRNLLNQLKSDPLVLRADFLDDLINEFND</sequence>
<protein>
    <submittedName>
        <fullName evidence="1">Uncharacterized protein</fullName>
    </submittedName>
</protein>
<proteinExistence type="predicted"/>
<keyword evidence="2" id="KW-1185">Reference proteome</keyword>
<comment type="caution">
    <text evidence="1">The sequence shown here is derived from an EMBL/GenBank/DDBJ whole genome shotgun (WGS) entry which is preliminary data.</text>
</comment>
<reference evidence="1 2" key="1">
    <citation type="submission" date="2022-05" db="EMBL/GenBank/DDBJ databases">
        <title>Genome Sequencing of Bee-Associated Microbes.</title>
        <authorList>
            <person name="Dunlap C."/>
        </authorList>
    </citation>
    <scope>NUCLEOTIDE SEQUENCE [LARGE SCALE GENOMIC DNA]</scope>
    <source>
        <strain evidence="1 2">NRRL B-14421</strain>
    </source>
</reference>
<evidence type="ECO:0000313" key="2">
    <source>
        <dbReference type="Proteomes" id="UP001527099"/>
    </source>
</evidence>
<organism evidence="1 2">
    <name type="scientific">Paenibacillus alginolyticus</name>
    <dbReference type="NCBI Taxonomy" id="59839"/>
    <lineage>
        <taxon>Bacteria</taxon>
        <taxon>Bacillati</taxon>
        <taxon>Bacillota</taxon>
        <taxon>Bacilli</taxon>
        <taxon>Bacillales</taxon>
        <taxon>Paenibacillaceae</taxon>
        <taxon>Paenibacillus</taxon>
    </lineage>
</organism>
<accession>A0ABT4G7B6</accession>
<dbReference type="EMBL" id="JAMDMX010000009">
    <property type="protein sequence ID" value="MCY9692072.1"/>
    <property type="molecule type" value="Genomic_DNA"/>
</dbReference>
<dbReference type="RefSeq" id="WP_268613702.1">
    <property type="nucleotide sequence ID" value="NZ_JAMDMX010000009.1"/>
</dbReference>
<evidence type="ECO:0000313" key="1">
    <source>
        <dbReference type="EMBL" id="MCY9692072.1"/>
    </source>
</evidence>
<name>A0ABT4G7B6_9BACL</name>
<gene>
    <name evidence="1" type="ORF">M5X19_03910</name>
</gene>